<name>A0A1H9T110_9PSEU</name>
<reference evidence="3" key="1">
    <citation type="submission" date="2016-10" db="EMBL/GenBank/DDBJ databases">
        <authorList>
            <person name="Varghese N."/>
            <person name="Submissions S."/>
        </authorList>
    </citation>
    <scope>NUCLEOTIDE SEQUENCE [LARGE SCALE GENOMIC DNA]</scope>
    <source>
        <strain evidence="3">DSM 44260</strain>
    </source>
</reference>
<feature type="region of interest" description="Disordered" evidence="1">
    <location>
        <begin position="1"/>
        <end position="70"/>
    </location>
</feature>
<evidence type="ECO:0000256" key="1">
    <source>
        <dbReference type="SAM" id="MobiDB-lite"/>
    </source>
</evidence>
<evidence type="ECO:0000313" key="2">
    <source>
        <dbReference type="EMBL" id="SER90952.1"/>
    </source>
</evidence>
<feature type="compositionally biased region" description="Basic and acidic residues" evidence="1">
    <location>
        <begin position="1"/>
        <end position="23"/>
    </location>
</feature>
<feature type="compositionally biased region" description="Basic and acidic residues" evidence="1">
    <location>
        <begin position="288"/>
        <end position="299"/>
    </location>
</feature>
<evidence type="ECO:0000313" key="3">
    <source>
        <dbReference type="Proteomes" id="UP000199051"/>
    </source>
</evidence>
<feature type="region of interest" description="Disordered" evidence="1">
    <location>
        <begin position="330"/>
        <end position="354"/>
    </location>
</feature>
<organism evidence="2 3">
    <name type="scientific">Actinokineospora terrae</name>
    <dbReference type="NCBI Taxonomy" id="155974"/>
    <lineage>
        <taxon>Bacteria</taxon>
        <taxon>Bacillati</taxon>
        <taxon>Actinomycetota</taxon>
        <taxon>Actinomycetes</taxon>
        <taxon>Pseudonocardiales</taxon>
        <taxon>Pseudonocardiaceae</taxon>
        <taxon>Actinokineospora</taxon>
    </lineage>
</organism>
<dbReference type="EMBL" id="FOGI01000006">
    <property type="protein sequence ID" value="SER90952.1"/>
    <property type="molecule type" value="Genomic_DNA"/>
</dbReference>
<dbReference type="Proteomes" id="UP000199051">
    <property type="component" value="Unassembled WGS sequence"/>
</dbReference>
<dbReference type="AlphaFoldDB" id="A0A1H9T110"/>
<feature type="region of interest" description="Disordered" evidence="1">
    <location>
        <begin position="288"/>
        <end position="318"/>
    </location>
</feature>
<gene>
    <name evidence="2" type="ORF">SAMN04487818_10622</name>
</gene>
<sequence>MTSSEHPDRRAPRRRADAARPADNRPGGRRGGDRRPWPTAPGTTRVSPAKPASATARTRSDAAPSAPTPATVWSAGAAPIPLDTGWPVALVERIVTSFSDPGARVVLLAEPVQARHPRPAWIGPGGVVDHAPDTAPEPGLAEARAAVERLERAPWIERLPLASSLSGGASRPFWADLVTDSDTTSATVPPPPEVVSPDGPDTALATADLVVAHLTPGRLGVPLADVAALVAARLLRVGGVFVVLTHCDWSSGRLTDPTGEVVAAGQTADLLYLQHIVALHAPIRDGHFLHPDPTHDGRQDAGGGADEGHRARVRGLPSPHARVHSDLLVFAQPHEHRTPTPLPTSTTSRDRSAA</sequence>
<dbReference type="RefSeq" id="WP_092778436.1">
    <property type="nucleotide sequence ID" value="NZ_FOGI01000006.1"/>
</dbReference>
<evidence type="ECO:0008006" key="4">
    <source>
        <dbReference type="Google" id="ProtNLM"/>
    </source>
</evidence>
<proteinExistence type="predicted"/>
<feature type="compositionally biased region" description="Low complexity" evidence="1">
    <location>
        <begin position="51"/>
        <end position="70"/>
    </location>
</feature>
<protein>
    <recommendedName>
        <fullName evidence="4">Methyltransferase domain-containing protein</fullName>
    </recommendedName>
</protein>
<accession>A0A1H9T110</accession>
<keyword evidence="3" id="KW-1185">Reference proteome</keyword>